<gene>
    <name evidence="1" type="ORF">TELCIR_21056</name>
</gene>
<accession>A0A2G9TJL5</accession>
<name>A0A2G9TJL5_TELCI</name>
<evidence type="ECO:0000313" key="2">
    <source>
        <dbReference type="Proteomes" id="UP000230423"/>
    </source>
</evidence>
<protein>
    <recommendedName>
        <fullName evidence="3">Exocyst complex component Sec8</fullName>
    </recommendedName>
</protein>
<organism evidence="1 2">
    <name type="scientific">Teladorsagia circumcincta</name>
    <name type="common">Brown stomach worm</name>
    <name type="synonym">Ostertagia circumcincta</name>
    <dbReference type="NCBI Taxonomy" id="45464"/>
    <lineage>
        <taxon>Eukaryota</taxon>
        <taxon>Metazoa</taxon>
        <taxon>Ecdysozoa</taxon>
        <taxon>Nematoda</taxon>
        <taxon>Chromadorea</taxon>
        <taxon>Rhabditida</taxon>
        <taxon>Rhabditina</taxon>
        <taxon>Rhabditomorpha</taxon>
        <taxon>Strongyloidea</taxon>
        <taxon>Trichostrongylidae</taxon>
        <taxon>Teladorsagia</taxon>
    </lineage>
</organism>
<feature type="non-terminal residue" evidence="1">
    <location>
        <position position="268"/>
    </location>
</feature>
<reference evidence="1 2" key="1">
    <citation type="submission" date="2015-09" db="EMBL/GenBank/DDBJ databases">
        <title>Draft genome of the parasitic nematode Teladorsagia circumcincta isolate WARC Sus (inbred).</title>
        <authorList>
            <person name="Mitreva M."/>
        </authorList>
    </citation>
    <scope>NUCLEOTIDE SEQUENCE [LARGE SCALE GENOMIC DNA]</scope>
    <source>
        <strain evidence="1 2">S</strain>
    </source>
</reference>
<feature type="non-terminal residue" evidence="1">
    <location>
        <position position="1"/>
    </location>
</feature>
<evidence type="ECO:0000313" key="1">
    <source>
        <dbReference type="EMBL" id="PIO57530.1"/>
    </source>
</evidence>
<dbReference type="EMBL" id="KZ365035">
    <property type="protein sequence ID" value="PIO57530.1"/>
    <property type="molecule type" value="Genomic_DNA"/>
</dbReference>
<sequence>TGLLINVIRSLTTSVSEDQRELEKSRLQKGFQESEALIDRLVKGDLLNGRLARIEGLCQLRTMIRETSERLSDKIVDQIVEILVVDPFEHHAKLSRNQETVESRLRLAVAALSELGGGSVDMDRVMSLSRAQIDKQVAASVSLMRVRASIDENLAGDQTHLTQLVQMVEFISVALVSDHLDITPLAVKEPIDSKKPLFRFDATAFASGTSTTDPSLQKVLPSCERVLELCQEVHGLIVSMDLYADRFAALWLLVLTDYNKNVTDMYER</sequence>
<evidence type="ECO:0008006" key="3">
    <source>
        <dbReference type="Google" id="ProtNLM"/>
    </source>
</evidence>
<dbReference type="Proteomes" id="UP000230423">
    <property type="component" value="Unassembled WGS sequence"/>
</dbReference>
<proteinExistence type="predicted"/>
<dbReference type="OrthoDB" id="272977at2759"/>
<dbReference type="AlphaFoldDB" id="A0A2G9TJL5"/>
<keyword evidence="2" id="KW-1185">Reference proteome</keyword>